<dbReference type="CDD" id="cd18793">
    <property type="entry name" value="SF2_C_SNF"/>
    <property type="match status" value="1"/>
</dbReference>
<proteinExistence type="predicted"/>
<dbReference type="InterPro" id="IPR013083">
    <property type="entry name" value="Znf_RING/FYVE/PHD"/>
</dbReference>
<feature type="domain" description="RING-type" evidence="6">
    <location>
        <begin position="285"/>
        <end position="332"/>
    </location>
</feature>
<dbReference type="InterPro" id="IPR052583">
    <property type="entry name" value="ATP-helicase/E3_Ub-Ligase"/>
</dbReference>
<dbReference type="Gene3D" id="3.30.40.10">
    <property type="entry name" value="Zinc/RING finger domain, C3HC4 (zinc finger)"/>
    <property type="match status" value="1"/>
</dbReference>
<evidence type="ECO:0000259" key="6">
    <source>
        <dbReference type="PROSITE" id="PS50089"/>
    </source>
</evidence>
<evidence type="ECO:0000256" key="1">
    <source>
        <dbReference type="ARBA" id="ARBA00022771"/>
    </source>
</evidence>
<feature type="domain" description="Helicase C-terminal" evidence="7">
    <location>
        <begin position="391"/>
        <end position="551"/>
    </location>
</feature>
<dbReference type="EMBL" id="UZAN01054300">
    <property type="protein sequence ID" value="VDP90370.1"/>
    <property type="molecule type" value="Genomic_DNA"/>
</dbReference>
<dbReference type="PROSITE" id="PS50089">
    <property type="entry name" value="ZF_RING_2"/>
    <property type="match status" value="1"/>
</dbReference>
<dbReference type="Proteomes" id="UP000272942">
    <property type="component" value="Unassembled WGS sequence"/>
</dbReference>
<dbReference type="GO" id="GO:0016787">
    <property type="term" value="F:hydrolase activity"/>
    <property type="evidence" value="ECO:0007669"/>
    <property type="project" value="UniProtKB-KW"/>
</dbReference>
<dbReference type="PANTHER" id="PTHR45865:SF1">
    <property type="entry name" value="E3 UBIQUITIN-PROTEIN LIGASE SHPRH"/>
    <property type="match status" value="1"/>
</dbReference>
<dbReference type="GO" id="GO:0000209">
    <property type="term" value="P:protein polyubiquitination"/>
    <property type="evidence" value="ECO:0007669"/>
    <property type="project" value="TreeGrafter"/>
</dbReference>
<evidence type="ECO:0000256" key="2">
    <source>
        <dbReference type="ARBA" id="ARBA00022801"/>
    </source>
</evidence>
<dbReference type="Pfam" id="PF00271">
    <property type="entry name" value="Helicase_C"/>
    <property type="match status" value="1"/>
</dbReference>
<evidence type="ECO:0000313" key="10">
    <source>
        <dbReference type="WBParaSite" id="ECPE_0001313701-mRNA-1"/>
    </source>
</evidence>
<name>A0A183B1L3_9TREM</name>
<dbReference type="SUPFAM" id="SSF52540">
    <property type="entry name" value="P-loop containing nucleoside triphosphate hydrolases"/>
    <property type="match status" value="1"/>
</dbReference>
<evidence type="ECO:0000256" key="3">
    <source>
        <dbReference type="ARBA" id="ARBA00022833"/>
    </source>
</evidence>
<dbReference type="WBParaSite" id="ECPE_0001313701-mRNA-1">
    <property type="protein sequence ID" value="ECPE_0001313701-mRNA-1"/>
    <property type="gene ID" value="ECPE_0001313701"/>
</dbReference>
<dbReference type="InterPro" id="IPR001841">
    <property type="entry name" value="Znf_RING"/>
</dbReference>
<dbReference type="AlphaFoldDB" id="A0A183B1L3"/>
<organism evidence="10">
    <name type="scientific">Echinostoma caproni</name>
    <dbReference type="NCBI Taxonomy" id="27848"/>
    <lineage>
        <taxon>Eukaryota</taxon>
        <taxon>Metazoa</taxon>
        <taxon>Spiralia</taxon>
        <taxon>Lophotrochozoa</taxon>
        <taxon>Platyhelminthes</taxon>
        <taxon>Trematoda</taxon>
        <taxon>Digenea</taxon>
        <taxon>Plagiorchiida</taxon>
        <taxon>Echinostomata</taxon>
        <taxon>Echinostomatoidea</taxon>
        <taxon>Echinostomatidae</taxon>
        <taxon>Echinostoma</taxon>
    </lineage>
</organism>
<dbReference type="Gene3D" id="3.40.50.300">
    <property type="entry name" value="P-loop containing nucleotide triphosphate hydrolases"/>
    <property type="match status" value="1"/>
</dbReference>
<keyword evidence="2" id="KW-0378">Hydrolase</keyword>
<keyword evidence="9" id="KW-1185">Reference proteome</keyword>
<dbReference type="InterPro" id="IPR027417">
    <property type="entry name" value="P-loop_NTPase"/>
</dbReference>
<evidence type="ECO:0000313" key="9">
    <source>
        <dbReference type="Proteomes" id="UP000272942"/>
    </source>
</evidence>
<protein>
    <submittedName>
        <fullName evidence="10">RING-type domain-containing protein</fullName>
    </submittedName>
</protein>
<dbReference type="GO" id="GO:0005634">
    <property type="term" value="C:nucleus"/>
    <property type="evidence" value="ECO:0007669"/>
    <property type="project" value="TreeGrafter"/>
</dbReference>
<feature type="region of interest" description="Disordered" evidence="5">
    <location>
        <begin position="23"/>
        <end position="54"/>
    </location>
</feature>
<keyword evidence="1 4" id="KW-0479">Metal-binding</keyword>
<sequence length="607" mass="67386">AGEPVDQCILRQFYSCCARAAESSEDDKNKTGNHDPTGSPDSGSPRKRKREENRIRELKQLNSDAAKQKIRKRTRCAYCTAVRALRLYQNAVNYERAGSRSAVQDESEGQRLGTLESTFEEEDEVGTGLMRNNPLVVAISIVCHQVVRVLSSDQAPKTPFPIQVWRQRAKRFEQLFRQMGKEIMLTSRTQSLTKEWWNIHDDTEQFVIRLQATCPTDLAFIHEHEVDAQLQSYLVEATVVWPRLQSRLGHFSFLRNAHLAAVTGANAKDPKSGDGSDTQGFRLECPTCLQPHCPTNPTFVLLPGCWHALCVQCHDRIASYGQPAQRRCPICRTPFNSNECTGINAQRRRPLTLIHYTDRKHESEDGNSDKSTTKIKADEEAIIPIVGDHSSKVQAVIRCLKQIKQEDPDAKAIVFSSWLSVLITIAGAMEQNGISYTTLFQARDACCPGRLAGFQCMGSATWVLLMPIQLGANGLNLTSANHVLLVDPVLSHGREAQAIARIHRIGQTRPGAVHRFLVQDSIEAALHSAHTRSQPDNITNGEYVSAVECMVGAGVRRTSSSNCGVVGPSEDKAQLMSMTIGQLAELLHVESNSAMLEVEQGQNHDDF</sequence>
<accession>A0A183B1L3</accession>
<dbReference type="InterPro" id="IPR049730">
    <property type="entry name" value="SNF2/RAD54-like_C"/>
</dbReference>
<dbReference type="OrthoDB" id="423559at2759"/>
<dbReference type="InterPro" id="IPR001650">
    <property type="entry name" value="Helicase_C-like"/>
</dbReference>
<reference evidence="10" key="1">
    <citation type="submission" date="2016-06" db="UniProtKB">
        <authorList>
            <consortium name="WormBaseParasite"/>
        </authorList>
    </citation>
    <scope>IDENTIFICATION</scope>
</reference>
<evidence type="ECO:0000313" key="8">
    <source>
        <dbReference type="EMBL" id="VDP90370.1"/>
    </source>
</evidence>
<dbReference type="SUPFAM" id="SSF57850">
    <property type="entry name" value="RING/U-box"/>
    <property type="match status" value="1"/>
</dbReference>
<gene>
    <name evidence="8" type="ORF">ECPE_LOCUS13098</name>
</gene>
<keyword evidence="3" id="KW-0862">Zinc</keyword>
<dbReference type="GO" id="GO:0061630">
    <property type="term" value="F:ubiquitin protein ligase activity"/>
    <property type="evidence" value="ECO:0007669"/>
    <property type="project" value="TreeGrafter"/>
</dbReference>
<evidence type="ECO:0000259" key="7">
    <source>
        <dbReference type="PROSITE" id="PS51194"/>
    </source>
</evidence>
<evidence type="ECO:0000256" key="4">
    <source>
        <dbReference type="PROSITE-ProRule" id="PRU00175"/>
    </source>
</evidence>
<keyword evidence="1 4" id="KW-0863">Zinc-finger</keyword>
<dbReference type="GO" id="GO:0006974">
    <property type="term" value="P:DNA damage response"/>
    <property type="evidence" value="ECO:0007669"/>
    <property type="project" value="TreeGrafter"/>
</dbReference>
<dbReference type="PROSITE" id="PS51194">
    <property type="entry name" value="HELICASE_CTER"/>
    <property type="match status" value="1"/>
</dbReference>
<dbReference type="PANTHER" id="PTHR45865">
    <property type="entry name" value="E3 UBIQUITIN-PROTEIN LIGASE SHPRH FAMILY MEMBER"/>
    <property type="match status" value="1"/>
</dbReference>
<dbReference type="GO" id="GO:0008270">
    <property type="term" value="F:zinc ion binding"/>
    <property type="evidence" value="ECO:0007669"/>
    <property type="project" value="UniProtKB-KW"/>
</dbReference>
<reference evidence="8 9" key="2">
    <citation type="submission" date="2018-11" db="EMBL/GenBank/DDBJ databases">
        <authorList>
            <consortium name="Pathogen Informatics"/>
        </authorList>
    </citation>
    <scope>NUCLEOTIDE SEQUENCE [LARGE SCALE GENOMIC DNA]</scope>
    <source>
        <strain evidence="8 9">Egypt</strain>
    </source>
</reference>
<evidence type="ECO:0000256" key="5">
    <source>
        <dbReference type="SAM" id="MobiDB-lite"/>
    </source>
</evidence>